<feature type="domain" description="SET" evidence="1">
    <location>
        <begin position="1"/>
        <end position="36"/>
    </location>
</feature>
<dbReference type="CDD" id="cd20071">
    <property type="entry name" value="SET_SMYD"/>
    <property type="match status" value="1"/>
</dbReference>
<feature type="non-terminal residue" evidence="2">
    <location>
        <position position="1"/>
    </location>
</feature>
<dbReference type="InterPro" id="IPR046341">
    <property type="entry name" value="SET_dom_sf"/>
</dbReference>
<dbReference type="InterPro" id="IPR050869">
    <property type="entry name" value="H3K4_H4K5_MeTrfase"/>
</dbReference>
<dbReference type="Pfam" id="PF00856">
    <property type="entry name" value="SET"/>
    <property type="match status" value="1"/>
</dbReference>
<gene>
    <name evidence="2" type="ORF">BJ085DRAFT_13641</name>
</gene>
<dbReference type="PROSITE" id="PS50280">
    <property type="entry name" value="SET"/>
    <property type="match status" value="1"/>
</dbReference>
<evidence type="ECO:0000313" key="3">
    <source>
        <dbReference type="Proteomes" id="UP000268162"/>
    </source>
</evidence>
<dbReference type="AlphaFoldDB" id="A0A4P9ZP57"/>
<accession>A0A4P9ZP57</accession>
<dbReference type="Gene3D" id="2.170.270.10">
    <property type="entry name" value="SET domain"/>
    <property type="match status" value="1"/>
</dbReference>
<evidence type="ECO:0000259" key="1">
    <source>
        <dbReference type="PROSITE" id="PS50280"/>
    </source>
</evidence>
<dbReference type="PANTHER" id="PTHR12197">
    <property type="entry name" value="HISTONE-LYSINE N-METHYLTRANSFERASE SMYD"/>
    <property type="match status" value="1"/>
</dbReference>
<keyword evidence="3" id="KW-1185">Reference proteome</keyword>
<reference evidence="3" key="1">
    <citation type="journal article" date="2018" name="Nat. Microbiol.">
        <title>Leveraging single-cell genomics to expand the fungal tree of life.</title>
        <authorList>
            <person name="Ahrendt S.R."/>
            <person name="Quandt C.A."/>
            <person name="Ciobanu D."/>
            <person name="Clum A."/>
            <person name="Salamov A."/>
            <person name="Andreopoulos B."/>
            <person name="Cheng J.F."/>
            <person name="Woyke T."/>
            <person name="Pelin A."/>
            <person name="Henrissat B."/>
            <person name="Reynolds N.K."/>
            <person name="Benny G.L."/>
            <person name="Smith M.E."/>
            <person name="James T.Y."/>
            <person name="Grigoriev I.V."/>
        </authorList>
    </citation>
    <scope>NUCLEOTIDE SEQUENCE [LARGE SCALE GENOMIC DNA]</scope>
    <source>
        <strain evidence="3">RSA 468</strain>
    </source>
</reference>
<dbReference type="SUPFAM" id="SSF82199">
    <property type="entry name" value="SET domain"/>
    <property type="match status" value="1"/>
</dbReference>
<dbReference type="STRING" id="215637.A0A4P9ZP57"/>
<name>A0A4P9ZP57_9FUNG</name>
<dbReference type="InterPro" id="IPR001214">
    <property type="entry name" value="SET_dom"/>
</dbReference>
<protein>
    <recommendedName>
        <fullName evidence="1">SET domain-containing protein</fullName>
    </recommendedName>
</protein>
<organism evidence="2 3">
    <name type="scientific">Dimargaris cristalligena</name>
    <dbReference type="NCBI Taxonomy" id="215637"/>
    <lineage>
        <taxon>Eukaryota</taxon>
        <taxon>Fungi</taxon>
        <taxon>Fungi incertae sedis</taxon>
        <taxon>Zoopagomycota</taxon>
        <taxon>Kickxellomycotina</taxon>
        <taxon>Dimargaritomycetes</taxon>
        <taxon>Dimargaritales</taxon>
        <taxon>Dimargaritaceae</taxon>
        <taxon>Dimargaris</taxon>
    </lineage>
</organism>
<proteinExistence type="predicted"/>
<dbReference type="EMBL" id="ML003243">
    <property type="protein sequence ID" value="RKP34342.1"/>
    <property type="molecule type" value="Genomic_DNA"/>
</dbReference>
<sequence>NHDCNPNCAYFFIRRRAQLRALRPIAKGEEITISYVDPVDPTNWRQEKLLTNYYFDCRCKLCTSSQNEVGYTYNY</sequence>
<evidence type="ECO:0000313" key="2">
    <source>
        <dbReference type="EMBL" id="RKP34342.1"/>
    </source>
</evidence>
<dbReference type="Proteomes" id="UP000268162">
    <property type="component" value="Unassembled WGS sequence"/>
</dbReference>